<feature type="transmembrane region" description="Helical" evidence="2">
    <location>
        <begin position="277"/>
        <end position="296"/>
    </location>
</feature>
<evidence type="ECO:0008006" key="5">
    <source>
        <dbReference type="Google" id="ProtNLM"/>
    </source>
</evidence>
<keyword evidence="2" id="KW-0812">Transmembrane</keyword>
<accession>A0ABV8KGP1</accession>
<feature type="transmembrane region" description="Helical" evidence="2">
    <location>
        <begin position="467"/>
        <end position="486"/>
    </location>
</feature>
<feature type="region of interest" description="Disordered" evidence="1">
    <location>
        <begin position="496"/>
        <end position="549"/>
    </location>
</feature>
<evidence type="ECO:0000313" key="3">
    <source>
        <dbReference type="EMBL" id="MFC4105276.1"/>
    </source>
</evidence>
<evidence type="ECO:0000313" key="4">
    <source>
        <dbReference type="Proteomes" id="UP001595868"/>
    </source>
</evidence>
<keyword evidence="2" id="KW-0472">Membrane</keyword>
<evidence type="ECO:0000256" key="1">
    <source>
        <dbReference type="SAM" id="MobiDB-lite"/>
    </source>
</evidence>
<comment type="caution">
    <text evidence="3">The sequence shown here is derived from an EMBL/GenBank/DDBJ whole genome shotgun (WGS) entry which is preliminary data.</text>
</comment>
<evidence type="ECO:0000256" key="2">
    <source>
        <dbReference type="SAM" id="Phobius"/>
    </source>
</evidence>
<feature type="transmembrane region" description="Helical" evidence="2">
    <location>
        <begin position="21"/>
        <end position="39"/>
    </location>
</feature>
<dbReference type="RefSeq" id="WP_377542290.1">
    <property type="nucleotide sequence ID" value="NZ_JBHSBN010000002.1"/>
</dbReference>
<dbReference type="EMBL" id="JBHSBN010000002">
    <property type="protein sequence ID" value="MFC4105276.1"/>
    <property type="molecule type" value="Genomic_DNA"/>
</dbReference>
<gene>
    <name evidence="3" type="ORF">ACFOX0_04890</name>
</gene>
<feature type="transmembrane region" description="Helical" evidence="2">
    <location>
        <begin position="172"/>
        <end position="198"/>
    </location>
</feature>
<keyword evidence="2" id="KW-1133">Transmembrane helix</keyword>
<keyword evidence="4" id="KW-1185">Reference proteome</keyword>
<name>A0ABV8KGP1_9ACTN</name>
<dbReference type="Proteomes" id="UP001595868">
    <property type="component" value="Unassembled WGS sequence"/>
</dbReference>
<proteinExistence type="predicted"/>
<feature type="transmembrane region" description="Helical" evidence="2">
    <location>
        <begin position="411"/>
        <end position="430"/>
    </location>
</feature>
<feature type="transmembrane region" description="Helical" evidence="2">
    <location>
        <begin position="69"/>
        <end position="93"/>
    </location>
</feature>
<feature type="transmembrane region" description="Helical" evidence="2">
    <location>
        <begin position="442"/>
        <end position="461"/>
    </location>
</feature>
<feature type="transmembrane region" description="Helical" evidence="2">
    <location>
        <begin position="303"/>
        <end position="323"/>
    </location>
</feature>
<protein>
    <recommendedName>
        <fullName evidence="5">O-antigen polysaccharide polymerase Wzy</fullName>
    </recommendedName>
</protein>
<organism evidence="3 4">
    <name type="scientific">Micromonospora zhanjiangensis</name>
    <dbReference type="NCBI Taxonomy" id="1522057"/>
    <lineage>
        <taxon>Bacteria</taxon>
        <taxon>Bacillati</taxon>
        <taxon>Actinomycetota</taxon>
        <taxon>Actinomycetes</taxon>
        <taxon>Micromonosporales</taxon>
        <taxon>Micromonosporaceae</taxon>
        <taxon>Micromonospora</taxon>
    </lineage>
</organism>
<sequence length="549" mass="58698">MRPPETRVRLRPLRPLRPLTAVALLGGAALIALLAVTVIAPHPTVAGVLGLVVVVVCLTALYQATRSGFFAPVAVTFWAFVVVWVGFAPLLQIRDRVLPWPDTPLYQFYVTAQVILLFAVLSFWAGYQRSSRSESRRDTPGRVGRGPRAARRGRLARWTNGLPSVTVTVEKALVVTAFAAGLTVVCLPRTGGLAVRFADRDTLDAAIVAAGLRGGRDLAMLGLLSTLPAAAGVVALVLCLLCWRNRSARGRRGTILLTVATVVAGTVNLIYNNPLSATRFASFSVLLAAGFALLRFDRRRWRVAFSWAILLGLLVLYPLANLFRNEQSRQDLRVGLGAYYTYDFDGFQQTVNDVYYVSVHGHTWGHHIASALLFWVPRSLWEGKAIGAGNVLAASRGYQFQNLSLPFWAEVYLEFSLLGVIVLFYFYGRLARRLDLALRERPAGLGTLVTVVFAACQIGLLRGSLGGQIPFAGAAFAVALTGVTLWRGAGWGLTRSPGERPAAESGTAAEPATGPAAGAAGPDPGSDGPAAGAAGPVTGRPAHVGELRP</sequence>
<feature type="compositionally biased region" description="Low complexity" evidence="1">
    <location>
        <begin position="506"/>
        <end position="542"/>
    </location>
</feature>
<feature type="transmembrane region" description="Helical" evidence="2">
    <location>
        <begin position="105"/>
        <end position="127"/>
    </location>
</feature>
<feature type="transmembrane region" description="Helical" evidence="2">
    <location>
        <begin position="218"/>
        <end position="243"/>
    </location>
</feature>
<feature type="transmembrane region" description="Helical" evidence="2">
    <location>
        <begin position="255"/>
        <end position="271"/>
    </location>
</feature>
<feature type="transmembrane region" description="Helical" evidence="2">
    <location>
        <begin position="45"/>
        <end position="62"/>
    </location>
</feature>
<reference evidence="4" key="1">
    <citation type="journal article" date="2019" name="Int. J. Syst. Evol. Microbiol.">
        <title>The Global Catalogue of Microorganisms (GCM) 10K type strain sequencing project: providing services to taxonomists for standard genome sequencing and annotation.</title>
        <authorList>
            <consortium name="The Broad Institute Genomics Platform"/>
            <consortium name="The Broad Institute Genome Sequencing Center for Infectious Disease"/>
            <person name="Wu L."/>
            <person name="Ma J."/>
        </authorList>
    </citation>
    <scope>NUCLEOTIDE SEQUENCE [LARGE SCALE GENOMIC DNA]</scope>
    <source>
        <strain evidence="4">2902at01</strain>
    </source>
</reference>